<reference evidence="1 2" key="1">
    <citation type="journal article" date="2016" name="Sci. Rep.">
        <title>The genome sequence of the outbreeding globe artichoke constructed de novo incorporating a phase-aware low-pass sequencing strategy of F1 progeny.</title>
        <authorList>
            <person name="Scaglione D."/>
            <person name="Reyes-Chin-Wo S."/>
            <person name="Acquadro A."/>
            <person name="Froenicke L."/>
            <person name="Portis E."/>
            <person name="Beitel C."/>
            <person name="Tirone M."/>
            <person name="Mauro R."/>
            <person name="Lo Monaco A."/>
            <person name="Mauromicale G."/>
            <person name="Faccioli P."/>
            <person name="Cattivelli L."/>
            <person name="Rieseberg L."/>
            <person name="Michelmore R."/>
            <person name="Lanteri S."/>
        </authorList>
    </citation>
    <scope>NUCLEOTIDE SEQUENCE [LARGE SCALE GENOMIC DNA]</scope>
    <source>
        <strain evidence="1">2C</strain>
    </source>
</reference>
<sequence>MRPKYIAGPISSRSKARFIPHMGKRVPFGIVITASTNLATDAPSVPLTRLDKLSGGIIIGNVKPEAVRNGGRHSLTKTERVSTNKIRTFSIWIIEGVEEKRSRWRQERNREDTYKAIIVNGEDILLLGNHITEATTSRILKGDARRFRTENSVDIITIVEFIIETFGYFDDFRRIAILYDDQMVGLEEWPPHLEEIEVSDCGNDDVEFIFQQWCWRYRGSHCCCC</sequence>
<name>A0A124SE87_CYNCS</name>
<gene>
    <name evidence="1" type="ORF">Ccrd_022478</name>
</gene>
<evidence type="ECO:0000313" key="1">
    <source>
        <dbReference type="EMBL" id="KVH99295.1"/>
    </source>
</evidence>
<organism evidence="1 2">
    <name type="scientific">Cynara cardunculus var. scolymus</name>
    <name type="common">Globe artichoke</name>
    <name type="synonym">Cynara scolymus</name>
    <dbReference type="NCBI Taxonomy" id="59895"/>
    <lineage>
        <taxon>Eukaryota</taxon>
        <taxon>Viridiplantae</taxon>
        <taxon>Streptophyta</taxon>
        <taxon>Embryophyta</taxon>
        <taxon>Tracheophyta</taxon>
        <taxon>Spermatophyta</taxon>
        <taxon>Magnoliopsida</taxon>
        <taxon>eudicotyledons</taxon>
        <taxon>Gunneridae</taxon>
        <taxon>Pentapetalae</taxon>
        <taxon>asterids</taxon>
        <taxon>campanulids</taxon>
        <taxon>Asterales</taxon>
        <taxon>Asteraceae</taxon>
        <taxon>Carduoideae</taxon>
        <taxon>Cardueae</taxon>
        <taxon>Carduinae</taxon>
        <taxon>Cynara</taxon>
    </lineage>
</organism>
<dbReference type="AlphaFoldDB" id="A0A124SE87"/>
<dbReference type="EMBL" id="LEKV01003623">
    <property type="protein sequence ID" value="KVH99295.1"/>
    <property type="molecule type" value="Genomic_DNA"/>
</dbReference>
<dbReference type="Proteomes" id="UP000243975">
    <property type="component" value="Unassembled WGS sequence"/>
</dbReference>
<protein>
    <submittedName>
        <fullName evidence="1">Uncharacterized protein</fullName>
    </submittedName>
</protein>
<evidence type="ECO:0000313" key="2">
    <source>
        <dbReference type="Proteomes" id="UP000243975"/>
    </source>
</evidence>
<comment type="caution">
    <text evidence="1">The sequence shown here is derived from an EMBL/GenBank/DDBJ whole genome shotgun (WGS) entry which is preliminary data.</text>
</comment>
<accession>A0A124SE87</accession>
<keyword evidence="2" id="KW-1185">Reference proteome</keyword>
<proteinExistence type="predicted"/>
<dbReference type="Gramene" id="KVH99295">
    <property type="protein sequence ID" value="KVH99295"/>
    <property type="gene ID" value="Ccrd_022478"/>
</dbReference>